<evidence type="ECO:0000256" key="1">
    <source>
        <dbReference type="SAM" id="MobiDB-lite"/>
    </source>
</evidence>
<dbReference type="InterPro" id="IPR025194">
    <property type="entry name" value="RodZ-like_C"/>
</dbReference>
<keyword evidence="2" id="KW-1133">Transmembrane helix</keyword>
<dbReference type="GO" id="GO:0003677">
    <property type="term" value="F:DNA binding"/>
    <property type="evidence" value="ECO:0007669"/>
    <property type="project" value="InterPro"/>
</dbReference>
<dbReference type="Gene3D" id="1.10.260.40">
    <property type="entry name" value="lambda repressor-like DNA-binding domains"/>
    <property type="match status" value="1"/>
</dbReference>
<gene>
    <name evidence="4" type="ORF">FMM06_00625</name>
</gene>
<dbReference type="AlphaFoldDB" id="A0A552UEX2"/>
<dbReference type="PANTHER" id="PTHR34475:SF1">
    <property type="entry name" value="CYTOSKELETON PROTEIN RODZ"/>
    <property type="match status" value="1"/>
</dbReference>
<sequence length="314" mass="31813">MRGAEERLVEADDSDSRGADGKAFAAPAFGGARERIGARLGAARTAAGVELADIAKDTRVPLRHLRAIEADAHDDLPALPYSIGFVKAYARAVGIDADEAATQFRGETSKTAHVPATVALEPLDERRLPSRGLVTLSVALLILVIGGLTAYGAGWFEASPAVETAQAPVEPAVVEPAVTDPASPATPAAAGIDGTPVAVAEAPVAAPATPGAVSVVAKDDAWVRITAISPETGKLISVRTGLLAKGERFDLPAIPGQRLWTGRAGALAISVGGRAVPPLGGPVETVKNVSLDPTDLAARIAPAAAPAASTPQVQ</sequence>
<feature type="compositionally biased region" description="Basic and acidic residues" evidence="1">
    <location>
        <begin position="1"/>
        <end position="20"/>
    </location>
</feature>
<reference evidence="4 5" key="1">
    <citation type="submission" date="2019-07" db="EMBL/GenBank/DDBJ databases">
        <title>Novel species isolated from glacier.</title>
        <authorList>
            <person name="Liu Q."/>
            <person name="Xin Y.-H."/>
        </authorList>
    </citation>
    <scope>NUCLEOTIDE SEQUENCE [LARGE SCALE GENOMIC DNA]</scope>
    <source>
        <strain evidence="4 5">LB1R16</strain>
    </source>
</reference>
<evidence type="ECO:0000313" key="5">
    <source>
        <dbReference type="Proteomes" id="UP000317894"/>
    </source>
</evidence>
<evidence type="ECO:0000256" key="2">
    <source>
        <dbReference type="SAM" id="Phobius"/>
    </source>
</evidence>
<evidence type="ECO:0000259" key="3">
    <source>
        <dbReference type="Pfam" id="PF13464"/>
    </source>
</evidence>
<comment type="caution">
    <text evidence="4">The sequence shown here is derived from an EMBL/GenBank/DDBJ whole genome shotgun (WGS) entry which is preliminary data.</text>
</comment>
<dbReference type="Pfam" id="PF13413">
    <property type="entry name" value="HTH_25"/>
    <property type="match status" value="1"/>
</dbReference>
<name>A0A552UEX2_9SPHN</name>
<dbReference type="OrthoDB" id="9790252at2"/>
<protein>
    <submittedName>
        <fullName evidence="4">DUF4115 domain-containing protein</fullName>
    </submittedName>
</protein>
<evidence type="ECO:0000313" key="4">
    <source>
        <dbReference type="EMBL" id="TRW16751.1"/>
    </source>
</evidence>
<keyword evidence="5" id="KW-1185">Reference proteome</keyword>
<dbReference type="Pfam" id="PF13464">
    <property type="entry name" value="RodZ_C"/>
    <property type="match status" value="1"/>
</dbReference>
<dbReference type="PANTHER" id="PTHR34475">
    <property type="match status" value="1"/>
</dbReference>
<dbReference type="InterPro" id="IPR010982">
    <property type="entry name" value="Lambda_DNA-bd_dom_sf"/>
</dbReference>
<accession>A0A552UEX2</accession>
<dbReference type="EMBL" id="VJWA01000001">
    <property type="protein sequence ID" value="TRW16751.1"/>
    <property type="molecule type" value="Genomic_DNA"/>
</dbReference>
<keyword evidence="2" id="KW-0472">Membrane</keyword>
<feature type="transmembrane region" description="Helical" evidence="2">
    <location>
        <begin position="133"/>
        <end position="156"/>
    </location>
</feature>
<feature type="domain" description="Cytoskeleton protein RodZ-like C-terminal" evidence="3">
    <location>
        <begin position="215"/>
        <end position="289"/>
    </location>
</feature>
<dbReference type="InterPro" id="IPR050400">
    <property type="entry name" value="Bact_Cytoskel_RodZ"/>
</dbReference>
<organism evidence="4 5">
    <name type="scientific">Glacieibacterium frigidum</name>
    <dbReference type="NCBI Taxonomy" id="2593303"/>
    <lineage>
        <taxon>Bacteria</taxon>
        <taxon>Pseudomonadati</taxon>
        <taxon>Pseudomonadota</taxon>
        <taxon>Alphaproteobacteria</taxon>
        <taxon>Sphingomonadales</taxon>
        <taxon>Sphingosinicellaceae</taxon>
        <taxon>Glacieibacterium</taxon>
    </lineage>
</organism>
<keyword evidence="2" id="KW-0812">Transmembrane</keyword>
<dbReference type="Proteomes" id="UP000317894">
    <property type="component" value="Unassembled WGS sequence"/>
</dbReference>
<feature type="region of interest" description="Disordered" evidence="1">
    <location>
        <begin position="1"/>
        <end position="24"/>
    </location>
</feature>
<proteinExistence type="predicted"/>